<dbReference type="EMBL" id="JACBYR010000001">
    <property type="protein sequence ID" value="NYE84167.1"/>
    <property type="molecule type" value="Genomic_DNA"/>
</dbReference>
<dbReference type="Proteomes" id="UP000542125">
    <property type="component" value="Unassembled WGS sequence"/>
</dbReference>
<dbReference type="Gene3D" id="3.40.190.10">
    <property type="entry name" value="Periplasmic binding protein-like II"/>
    <property type="match status" value="1"/>
</dbReference>
<evidence type="ECO:0000313" key="3">
    <source>
        <dbReference type="EMBL" id="NYE84167.1"/>
    </source>
</evidence>
<feature type="signal peptide" evidence="2">
    <location>
        <begin position="1"/>
        <end position="24"/>
    </location>
</feature>
<dbReference type="CDD" id="cd07012">
    <property type="entry name" value="PBP2_Bug_TTT"/>
    <property type="match status" value="1"/>
</dbReference>
<evidence type="ECO:0000256" key="1">
    <source>
        <dbReference type="ARBA" id="ARBA00006987"/>
    </source>
</evidence>
<accession>A0A7Y9LMZ6</accession>
<comment type="similarity">
    <text evidence="1">Belongs to the UPF0065 (bug) family.</text>
</comment>
<dbReference type="AlphaFoldDB" id="A0A7Y9LMZ6"/>
<proteinExistence type="inferred from homology"/>
<dbReference type="Gene3D" id="3.40.190.150">
    <property type="entry name" value="Bordetella uptake gene, domain 1"/>
    <property type="match status" value="1"/>
</dbReference>
<dbReference type="InterPro" id="IPR005064">
    <property type="entry name" value="BUG"/>
</dbReference>
<evidence type="ECO:0000313" key="4">
    <source>
        <dbReference type="Proteomes" id="UP000542125"/>
    </source>
</evidence>
<keyword evidence="3" id="KW-0675">Receptor</keyword>
<organism evidence="3 4">
    <name type="scientific">Pigmentiphaga litoralis</name>
    <dbReference type="NCBI Taxonomy" id="516702"/>
    <lineage>
        <taxon>Bacteria</taxon>
        <taxon>Pseudomonadati</taxon>
        <taxon>Pseudomonadota</taxon>
        <taxon>Betaproteobacteria</taxon>
        <taxon>Burkholderiales</taxon>
        <taxon>Alcaligenaceae</taxon>
        <taxon>Pigmentiphaga</taxon>
    </lineage>
</organism>
<gene>
    <name evidence="3" type="ORF">FHW18_003438</name>
</gene>
<dbReference type="Pfam" id="PF03401">
    <property type="entry name" value="TctC"/>
    <property type="match status" value="1"/>
</dbReference>
<keyword evidence="4" id="KW-1185">Reference proteome</keyword>
<dbReference type="PIRSF" id="PIRSF017082">
    <property type="entry name" value="YflP"/>
    <property type="match status" value="1"/>
</dbReference>
<feature type="chain" id="PRO_5031302804" evidence="2">
    <location>
        <begin position="25"/>
        <end position="328"/>
    </location>
</feature>
<reference evidence="3 4" key="1">
    <citation type="submission" date="2020-07" db="EMBL/GenBank/DDBJ databases">
        <title>Genomic Encyclopedia of Type Strains, Phase IV (KMG-V): Genome sequencing to study the core and pangenomes of soil and plant-associated prokaryotes.</title>
        <authorList>
            <person name="Whitman W."/>
        </authorList>
    </citation>
    <scope>NUCLEOTIDE SEQUENCE [LARGE SCALE GENOMIC DNA]</scope>
    <source>
        <strain evidence="3 4">SAS40</strain>
    </source>
</reference>
<dbReference type="InterPro" id="IPR042100">
    <property type="entry name" value="Bug_dom1"/>
</dbReference>
<protein>
    <submittedName>
        <fullName evidence="3">Tripartite-type tricarboxylate transporter receptor subunit TctC</fullName>
    </submittedName>
</protein>
<dbReference type="PANTHER" id="PTHR42928">
    <property type="entry name" value="TRICARBOXYLATE-BINDING PROTEIN"/>
    <property type="match status" value="1"/>
</dbReference>
<dbReference type="RefSeq" id="WP_179587890.1">
    <property type="nucleotide sequence ID" value="NZ_JACBYR010000001.1"/>
</dbReference>
<name>A0A7Y9LMZ6_9BURK</name>
<dbReference type="SUPFAM" id="SSF53850">
    <property type="entry name" value="Periplasmic binding protein-like II"/>
    <property type="match status" value="1"/>
</dbReference>
<comment type="caution">
    <text evidence="3">The sequence shown here is derived from an EMBL/GenBank/DDBJ whole genome shotgun (WGS) entry which is preliminary data.</text>
</comment>
<keyword evidence="2" id="KW-0732">Signal</keyword>
<sequence>MDRRTLLKVIGSAAALSWNLPASAQGTFPAKPLRIVVPYTAGGVTDVAARIVGDILFRKYGQPAVIENRAGGSGVIGAQYVAHAPADGYTLIVGGLGGNVILPVTVRNLPLDIKASFVPVAQVAEFVNVLVVAQSHPANSVAELIAYAKRSPKPLGYGTNGLGTSSHLTTELFALTAGLSLMHAPYKGSNEALVDTVNGNLDFCFSNLPPVLPLLKAGKLKALAVTSSYRSRHLPNVMTMGEAGVADFSVTSWLGIYGPSKMPAAIVAQLGKDISDGLKAPDMQAKVEAAGFEPRPLDADAFARLNEAEYARWEGIARKANVSLEFGK</sequence>
<dbReference type="PANTHER" id="PTHR42928:SF5">
    <property type="entry name" value="BLR1237 PROTEIN"/>
    <property type="match status" value="1"/>
</dbReference>
<evidence type="ECO:0000256" key="2">
    <source>
        <dbReference type="SAM" id="SignalP"/>
    </source>
</evidence>